<dbReference type="PROSITE" id="PS01321">
    <property type="entry name" value="RUVC"/>
    <property type="match status" value="1"/>
</dbReference>
<gene>
    <name evidence="13" type="primary">ruvC</name>
    <name evidence="15" type="ORF">DFR47_106141</name>
</gene>
<dbReference type="FunFam" id="3.30.420.10:FF:000002">
    <property type="entry name" value="Crossover junction endodeoxyribonuclease RuvC"/>
    <property type="match status" value="1"/>
</dbReference>
<organism evidence="15 16">
    <name type="scientific">Pseudochrobactrum asaccharolyticum</name>
    <dbReference type="NCBI Taxonomy" id="354351"/>
    <lineage>
        <taxon>Bacteria</taxon>
        <taxon>Pseudomonadati</taxon>
        <taxon>Pseudomonadota</taxon>
        <taxon>Alphaproteobacteria</taxon>
        <taxon>Hyphomicrobiales</taxon>
        <taxon>Brucellaceae</taxon>
        <taxon>Pseudochrobactrum</taxon>
    </lineage>
</organism>
<dbReference type="HAMAP" id="MF_00034">
    <property type="entry name" value="RuvC"/>
    <property type="match status" value="1"/>
</dbReference>
<dbReference type="Gene3D" id="3.30.420.10">
    <property type="entry name" value="Ribonuclease H-like superfamily/Ribonuclease H"/>
    <property type="match status" value="1"/>
</dbReference>
<dbReference type="RefSeq" id="WP_113945339.1">
    <property type="nucleotide sequence ID" value="NZ_JAHREH010000006.1"/>
</dbReference>
<dbReference type="GO" id="GO:0003677">
    <property type="term" value="F:DNA binding"/>
    <property type="evidence" value="ECO:0007669"/>
    <property type="project" value="UniProtKB-KW"/>
</dbReference>
<feature type="active site" evidence="13">
    <location>
        <position position="11"/>
    </location>
</feature>
<dbReference type="PANTHER" id="PTHR30194:SF3">
    <property type="entry name" value="CROSSOVER JUNCTION ENDODEOXYRIBONUCLEASE RUVC"/>
    <property type="match status" value="1"/>
</dbReference>
<evidence type="ECO:0000256" key="3">
    <source>
        <dbReference type="ARBA" id="ARBA00022722"/>
    </source>
</evidence>
<evidence type="ECO:0000313" key="15">
    <source>
        <dbReference type="EMBL" id="RBO93059.1"/>
    </source>
</evidence>
<keyword evidence="3 13" id="KW-0540">Nuclease</keyword>
<dbReference type="GO" id="GO:0048476">
    <property type="term" value="C:Holliday junction resolvase complex"/>
    <property type="evidence" value="ECO:0007669"/>
    <property type="project" value="UniProtKB-UniRule"/>
</dbReference>
<feature type="binding site" evidence="13">
    <location>
        <position position="143"/>
    </location>
    <ligand>
        <name>Mg(2+)</name>
        <dbReference type="ChEBI" id="CHEBI:18420"/>
        <label>1</label>
    </ligand>
</feature>
<keyword evidence="10 13" id="KW-0233">DNA recombination</keyword>
<comment type="function">
    <text evidence="13">The RuvA-RuvB-RuvC complex processes Holliday junction (HJ) DNA during genetic recombination and DNA repair. Endonuclease that resolves HJ intermediates. Cleaves cruciform DNA by making single-stranded nicks across the HJ at symmetrical positions within the homologous arms, yielding a 5'-phosphate and a 3'-hydroxyl group; requires a central core of homology in the junction. The consensus cleavage sequence is 5'-(A/T)TT(C/G)-3'. Cleavage occurs on the 3'-side of the TT dinucleotide at the point of strand exchange. HJ branch migration catalyzed by RuvA-RuvB allows RuvC to scan DNA until it finds its consensus sequence, where it cleaves and resolves the cruciform DNA.</text>
</comment>
<dbReference type="GO" id="GO:0006281">
    <property type="term" value="P:DNA repair"/>
    <property type="evidence" value="ECO:0007669"/>
    <property type="project" value="UniProtKB-UniRule"/>
</dbReference>
<comment type="cofactor">
    <cofactor evidence="13">
        <name>Mg(2+)</name>
        <dbReference type="ChEBI" id="CHEBI:18420"/>
    </cofactor>
    <text evidence="13">Binds 2 Mg(2+) ion per subunit.</text>
</comment>
<dbReference type="InterPro" id="IPR020563">
    <property type="entry name" value="X-over_junc_endoDNase_Mg_BS"/>
</dbReference>
<evidence type="ECO:0000256" key="13">
    <source>
        <dbReference type="HAMAP-Rule" id="MF_00034"/>
    </source>
</evidence>
<dbReference type="OrthoDB" id="9805499at2"/>
<dbReference type="SUPFAM" id="SSF53098">
    <property type="entry name" value="Ribonuclease H-like"/>
    <property type="match status" value="1"/>
</dbReference>
<evidence type="ECO:0000256" key="14">
    <source>
        <dbReference type="NCBIfam" id="TIGR00228"/>
    </source>
</evidence>
<dbReference type="PANTHER" id="PTHR30194">
    <property type="entry name" value="CROSSOVER JUNCTION ENDODEOXYRIBONUCLEASE RUVC"/>
    <property type="match status" value="1"/>
</dbReference>
<comment type="similarity">
    <text evidence="1 13">Belongs to the RuvC family.</text>
</comment>
<dbReference type="AlphaFoldDB" id="A0A366DU93"/>
<feature type="active site" evidence="13">
    <location>
        <position position="71"/>
    </location>
</feature>
<dbReference type="CDD" id="cd16962">
    <property type="entry name" value="RuvC"/>
    <property type="match status" value="1"/>
</dbReference>
<dbReference type="InterPro" id="IPR012337">
    <property type="entry name" value="RNaseH-like_sf"/>
</dbReference>
<evidence type="ECO:0000256" key="2">
    <source>
        <dbReference type="ARBA" id="ARBA00022490"/>
    </source>
</evidence>
<dbReference type="GO" id="GO:0008821">
    <property type="term" value="F:crossover junction DNA endonuclease activity"/>
    <property type="evidence" value="ECO:0007669"/>
    <property type="project" value="UniProtKB-UniRule"/>
</dbReference>
<dbReference type="Proteomes" id="UP000252893">
    <property type="component" value="Unassembled WGS sequence"/>
</dbReference>
<evidence type="ECO:0000256" key="1">
    <source>
        <dbReference type="ARBA" id="ARBA00009518"/>
    </source>
</evidence>
<proteinExistence type="inferred from homology"/>
<keyword evidence="9 13" id="KW-0238">DNA-binding</keyword>
<dbReference type="GO" id="GO:0006310">
    <property type="term" value="P:DNA recombination"/>
    <property type="evidence" value="ECO:0007669"/>
    <property type="project" value="UniProtKB-UniRule"/>
</dbReference>
<evidence type="ECO:0000256" key="10">
    <source>
        <dbReference type="ARBA" id="ARBA00023172"/>
    </source>
</evidence>
<name>A0A366DU93_9HYPH</name>
<dbReference type="EMBL" id="QNRH01000006">
    <property type="protein sequence ID" value="RBO93059.1"/>
    <property type="molecule type" value="Genomic_DNA"/>
</dbReference>
<dbReference type="GO" id="GO:0005737">
    <property type="term" value="C:cytoplasm"/>
    <property type="evidence" value="ECO:0007669"/>
    <property type="project" value="UniProtKB-SubCell"/>
</dbReference>
<keyword evidence="6 13" id="KW-0227">DNA damage</keyword>
<evidence type="ECO:0000256" key="8">
    <source>
        <dbReference type="ARBA" id="ARBA00022842"/>
    </source>
</evidence>
<dbReference type="PRINTS" id="PR00696">
    <property type="entry name" value="RSOLVASERUVC"/>
</dbReference>
<evidence type="ECO:0000256" key="6">
    <source>
        <dbReference type="ARBA" id="ARBA00022763"/>
    </source>
</evidence>
<dbReference type="InterPro" id="IPR036397">
    <property type="entry name" value="RNaseH_sf"/>
</dbReference>
<reference evidence="15 16" key="1">
    <citation type="submission" date="2018-06" db="EMBL/GenBank/DDBJ databases">
        <title>Genomic Encyclopedia of Type Strains, Phase IV (KMG-IV): sequencing the most valuable type-strain genomes for metagenomic binning, comparative biology and taxonomic classification.</title>
        <authorList>
            <person name="Goeker M."/>
        </authorList>
    </citation>
    <scope>NUCLEOTIDE SEQUENCE [LARGE SCALE GENOMIC DNA]</scope>
    <source>
        <strain evidence="15 16">DSM 25619</strain>
    </source>
</reference>
<keyword evidence="11 13" id="KW-0234">DNA repair</keyword>
<evidence type="ECO:0000256" key="11">
    <source>
        <dbReference type="ARBA" id="ARBA00023204"/>
    </source>
</evidence>
<keyword evidence="2 13" id="KW-0963">Cytoplasm</keyword>
<evidence type="ECO:0000256" key="7">
    <source>
        <dbReference type="ARBA" id="ARBA00022801"/>
    </source>
</evidence>
<feature type="active site" evidence="13">
    <location>
        <position position="143"/>
    </location>
</feature>
<feature type="binding site" evidence="13">
    <location>
        <position position="11"/>
    </location>
    <ligand>
        <name>Mg(2+)</name>
        <dbReference type="ChEBI" id="CHEBI:18420"/>
        <label>1</label>
    </ligand>
</feature>
<dbReference type="Pfam" id="PF02075">
    <property type="entry name" value="RuvC"/>
    <property type="match status" value="1"/>
</dbReference>
<evidence type="ECO:0000256" key="12">
    <source>
        <dbReference type="ARBA" id="ARBA00029354"/>
    </source>
</evidence>
<sequence>MKQTIRIIGIDPGLRRTGWGVIESVGNSLHFVGAGTVTSNDKLDLASRLCQLHEGLTAVLHQMMPDEAAVEHTFVNKDATATLKLGQARGIALLVPAQAGLRVAEYAPNAVKKSVIGVGHGEKQQIHMMVKVLMPRASFDTSDAADALAIAICHAHNRHSLYNLAELKKSGRIAAIS</sequence>
<dbReference type="NCBIfam" id="TIGR00228">
    <property type="entry name" value="ruvC"/>
    <property type="match status" value="1"/>
</dbReference>
<keyword evidence="16" id="KW-1185">Reference proteome</keyword>
<accession>A0A366DU93</accession>
<dbReference type="InterPro" id="IPR002176">
    <property type="entry name" value="X-over_junc_endoDNase_RuvC"/>
</dbReference>
<keyword evidence="8 13" id="KW-0460">Magnesium</keyword>
<evidence type="ECO:0000256" key="9">
    <source>
        <dbReference type="ARBA" id="ARBA00023125"/>
    </source>
</evidence>
<dbReference type="GO" id="GO:0000287">
    <property type="term" value="F:magnesium ion binding"/>
    <property type="evidence" value="ECO:0007669"/>
    <property type="project" value="UniProtKB-UniRule"/>
</dbReference>
<keyword evidence="4 13" id="KW-0479">Metal-binding</keyword>
<dbReference type="EC" id="3.1.21.10" evidence="13 14"/>
<keyword evidence="7 13" id="KW-0378">Hydrolase</keyword>
<evidence type="ECO:0000313" key="16">
    <source>
        <dbReference type="Proteomes" id="UP000252893"/>
    </source>
</evidence>
<comment type="catalytic activity">
    <reaction evidence="12 13">
        <text>Endonucleolytic cleavage at a junction such as a reciprocal single-stranded crossover between two homologous DNA duplexes (Holliday junction).</text>
        <dbReference type="EC" id="3.1.21.10"/>
    </reaction>
</comment>
<evidence type="ECO:0000256" key="5">
    <source>
        <dbReference type="ARBA" id="ARBA00022759"/>
    </source>
</evidence>
<comment type="caution">
    <text evidence="15">The sequence shown here is derived from an EMBL/GenBank/DDBJ whole genome shotgun (WGS) entry which is preliminary data.</text>
</comment>
<comment type="subunit">
    <text evidence="13">Homodimer which binds Holliday junction (HJ) DNA. The HJ becomes 2-fold symmetrical on binding to RuvC with unstacked arms; it has a different conformation from HJ DNA in complex with RuvA. In the full resolvosome a probable DNA-RuvA(4)-RuvB(12)-RuvC(2) complex forms which resolves the HJ.</text>
</comment>
<evidence type="ECO:0000256" key="4">
    <source>
        <dbReference type="ARBA" id="ARBA00022723"/>
    </source>
</evidence>
<protein>
    <recommendedName>
        <fullName evidence="13 14">Crossover junction endodeoxyribonuclease RuvC</fullName>
        <ecNumber evidence="13 14">3.1.21.10</ecNumber>
    </recommendedName>
    <alternativeName>
        <fullName evidence="13">Holliday junction nuclease RuvC</fullName>
    </alternativeName>
    <alternativeName>
        <fullName evidence="13">Holliday junction resolvase RuvC</fullName>
    </alternativeName>
</protein>
<feature type="binding site" evidence="13">
    <location>
        <position position="71"/>
    </location>
    <ligand>
        <name>Mg(2+)</name>
        <dbReference type="ChEBI" id="CHEBI:18420"/>
        <label>2</label>
    </ligand>
</feature>
<comment type="subcellular location">
    <subcellularLocation>
        <location evidence="13">Cytoplasm</location>
    </subcellularLocation>
</comment>
<keyword evidence="5 13" id="KW-0255">Endonuclease</keyword>
<dbReference type="GO" id="GO:0009432">
    <property type="term" value="P:SOS response"/>
    <property type="evidence" value="ECO:0007669"/>
    <property type="project" value="UniProtKB-ARBA"/>
</dbReference>